<evidence type="ECO:0000313" key="1">
    <source>
        <dbReference type="EMBL" id="PQQ21855.1"/>
    </source>
</evidence>
<sequence length="130" mass="14321">MTCQFNEEGRAWHDDPTTTESNWLSTLVTSVVEVTALTKVGGKVLTIARMTTAYHVQSDNCCHGLKDGRRYCQDGDCLPRPGWWPPLVPWMAALAVIEVTALPLCLLHAACTLFLPTAGFFRLAEVSGRD</sequence>
<accession>A0A314ZPE0</accession>
<dbReference type="AlphaFoldDB" id="A0A314ZPE0"/>
<keyword evidence="2" id="KW-1185">Reference proteome</keyword>
<comment type="caution">
    <text evidence="1">The sequence shown here is derived from an EMBL/GenBank/DDBJ whole genome shotgun (WGS) entry which is preliminary data.</text>
</comment>
<dbReference type="EMBL" id="PJQY01000004">
    <property type="protein sequence ID" value="PQQ21855.1"/>
    <property type="molecule type" value="Genomic_DNA"/>
</dbReference>
<protein>
    <submittedName>
        <fullName evidence="1">Uncharacterized protein</fullName>
    </submittedName>
</protein>
<evidence type="ECO:0000313" key="2">
    <source>
        <dbReference type="Proteomes" id="UP000250321"/>
    </source>
</evidence>
<organism evidence="1 2">
    <name type="scientific">Prunus yedoensis var. nudiflora</name>
    <dbReference type="NCBI Taxonomy" id="2094558"/>
    <lineage>
        <taxon>Eukaryota</taxon>
        <taxon>Viridiplantae</taxon>
        <taxon>Streptophyta</taxon>
        <taxon>Embryophyta</taxon>
        <taxon>Tracheophyta</taxon>
        <taxon>Spermatophyta</taxon>
        <taxon>Magnoliopsida</taxon>
        <taxon>eudicotyledons</taxon>
        <taxon>Gunneridae</taxon>
        <taxon>Pentapetalae</taxon>
        <taxon>rosids</taxon>
        <taxon>fabids</taxon>
        <taxon>Rosales</taxon>
        <taxon>Rosaceae</taxon>
        <taxon>Amygdaloideae</taxon>
        <taxon>Amygdaleae</taxon>
        <taxon>Prunus</taxon>
    </lineage>
</organism>
<proteinExistence type="predicted"/>
<reference evidence="1 2" key="1">
    <citation type="submission" date="2018-02" db="EMBL/GenBank/DDBJ databases">
        <title>Draft genome of wild Prunus yedoensis var. nudiflora.</title>
        <authorList>
            <person name="Baek S."/>
            <person name="Kim J.-H."/>
            <person name="Choi K."/>
            <person name="Kim G.-B."/>
            <person name="Cho A."/>
            <person name="Jang H."/>
            <person name="Shin C.-H."/>
            <person name="Yu H.-J."/>
            <person name="Mun J.-H."/>
        </authorList>
    </citation>
    <scope>NUCLEOTIDE SEQUENCE [LARGE SCALE GENOMIC DNA]</scope>
    <source>
        <strain evidence="2">cv. Jeju island</strain>
        <tissue evidence="1">Leaf</tissue>
    </source>
</reference>
<name>A0A314ZPE0_PRUYE</name>
<gene>
    <name evidence="1" type="ORF">Pyn_19893</name>
</gene>
<dbReference type="Proteomes" id="UP000250321">
    <property type="component" value="Unassembled WGS sequence"/>
</dbReference>